<evidence type="ECO:0000259" key="1">
    <source>
        <dbReference type="Pfam" id="PF12804"/>
    </source>
</evidence>
<protein>
    <submittedName>
        <fullName evidence="2">Molybdenum cofactor cytidylyltransferase</fullName>
        <ecNumber evidence="2">2.7.7.76</ecNumber>
    </submittedName>
</protein>
<comment type="caution">
    <text evidence="2">The sequence shown here is derived from an EMBL/GenBank/DDBJ whole genome shotgun (WGS) entry which is preliminary data.</text>
</comment>
<gene>
    <name evidence="2" type="ORF">GGR28_000235</name>
</gene>
<reference evidence="2 3" key="1">
    <citation type="submission" date="2020-08" db="EMBL/GenBank/DDBJ databases">
        <title>Genomic Encyclopedia of Type Strains, Phase IV (KMG-IV): sequencing the most valuable type-strain genomes for metagenomic binning, comparative biology and taxonomic classification.</title>
        <authorList>
            <person name="Goeker M."/>
        </authorList>
    </citation>
    <scope>NUCLEOTIDE SEQUENCE [LARGE SCALE GENOMIC DNA]</scope>
    <source>
        <strain evidence="2 3">DSM 105137</strain>
    </source>
</reference>
<dbReference type="SUPFAM" id="SSF53448">
    <property type="entry name" value="Nucleotide-diphospho-sugar transferases"/>
    <property type="match status" value="1"/>
</dbReference>
<dbReference type="AlphaFoldDB" id="A0A840DWQ4"/>
<dbReference type="EMBL" id="JACIFF010000001">
    <property type="protein sequence ID" value="MBB4077634.1"/>
    <property type="molecule type" value="Genomic_DNA"/>
</dbReference>
<sequence>MELAILMLAAGSSTRMGRPKQLLPWRGETLLRHTIQRTEPIAATARFVMLGAHREEIERSIKDLKINILYHQNYSEGLGSTISSGVRQIVNSGRFTHLLIALGDQPGVETRYLQQVVDAAARAPTRFIATAYGEHSGVPALFPAAYFPDLIALDGDAGAGQILKANPSGVLRLHPPAPIFDIDTPEDYRRHEGDQEHR</sequence>
<name>A0A840DWQ4_9BACT</name>
<dbReference type="EC" id="2.7.7.76" evidence="2"/>
<dbReference type="GO" id="GO:0061602">
    <property type="term" value="F:molybdenum cofactor cytidylyltransferase activity"/>
    <property type="evidence" value="ECO:0007669"/>
    <property type="project" value="UniProtKB-EC"/>
</dbReference>
<keyword evidence="2" id="KW-0808">Transferase</keyword>
<dbReference type="PANTHER" id="PTHR43777:SF1">
    <property type="entry name" value="MOLYBDENUM COFACTOR CYTIDYLYLTRANSFERASE"/>
    <property type="match status" value="1"/>
</dbReference>
<keyword evidence="2" id="KW-0548">Nucleotidyltransferase</keyword>
<feature type="domain" description="MobA-like NTP transferase" evidence="1">
    <location>
        <begin position="6"/>
        <end position="166"/>
    </location>
</feature>
<evidence type="ECO:0000313" key="2">
    <source>
        <dbReference type="EMBL" id="MBB4077634.1"/>
    </source>
</evidence>
<dbReference type="Pfam" id="PF12804">
    <property type="entry name" value="NTP_transf_3"/>
    <property type="match status" value="1"/>
</dbReference>
<dbReference type="RefSeq" id="WP_183493883.1">
    <property type="nucleotide sequence ID" value="NZ_JACIFF010000001.1"/>
</dbReference>
<dbReference type="PANTHER" id="PTHR43777">
    <property type="entry name" value="MOLYBDENUM COFACTOR CYTIDYLYLTRANSFERASE"/>
    <property type="match status" value="1"/>
</dbReference>
<keyword evidence="3" id="KW-1185">Reference proteome</keyword>
<dbReference type="InterPro" id="IPR029044">
    <property type="entry name" value="Nucleotide-diphossugar_trans"/>
</dbReference>
<evidence type="ECO:0000313" key="3">
    <source>
        <dbReference type="Proteomes" id="UP000576209"/>
    </source>
</evidence>
<proteinExistence type="predicted"/>
<dbReference type="Gene3D" id="3.90.550.10">
    <property type="entry name" value="Spore Coat Polysaccharide Biosynthesis Protein SpsA, Chain A"/>
    <property type="match status" value="1"/>
</dbReference>
<organism evidence="2 3">
    <name type="scientific">Neolewinella aquimaris</name>
    <dbReference type="NCBI Taxonomy" id="1835722"/>
    <lineage>
        <taxon>Bacteria</taxon>
        <taxon>Pseudomonadati</taxon>
        <taxon>Bacteroidota</taxon>
        <taxon>Saprospiria</taxon>
        <taxon>Saprospirales</taxon>
        <taxon>Lewinellaceae</taxon>
        <taxon>Neolewinella</taxon>
    </lineage>
</organism>
<dbReference type="InterPro" id="IPR025877">
    <property type="entry name" value="MobA-like_NTP_Trfase"/>
</dbReference>
<dbReference type="CDD" id="cd04182">
    <property type="entry name" value="GT_2_like_f"/>
    <property type="match status" value="1"/>
</dbReference>
<accession>A0A840DWQ4</accession>
<dbReference type="Proteomes" id="UP000576209">
    <property type="component" value="Unassembled WGS sequence"/>
</dbReference>